<dbReference type="PANTHER" id="PTHR24300:SF134">
    <property type="entry name" value="CYTOCHROME P450, FAMILY 2, SUBFAMILY AB, POLYPEPTIDE 2-RELATED"/>
    <property type="match status" value="1"/>
</dbReference>
<dbReference type="GO" id="GO:0006805">
    <property type="term" value="P:xenobiotic metabolic process"/>
    <property type="evidence" value="ECO:0007669"/>
    <property type="project" value="TreeGrafter"/>
</dbReference>
<dbReference type="Pfam" id="PF00067">
    <property type="entry name" value="p450"/>
    <property type="match status" value="1"/>
</dbReference>
<dbReference type="InterPro" id="IPR002401">
    <property type="entry name" value="Cyt_P450_E_grp-I"/>
</dbReference>
<keyword evidence="4 10" id="KW-0349">Heme</keyword>
<feature type="chain" id="PRO_5043463541" evidence="12">
    <location>
        <begin position="19"/>
        <end position="551"/>
    </location>
</feature>
<dbReference type="FunFam" id="1.10.630.10:FF:000004">
    <property type="entry name" value="cytochrome P450 2D15 isoform X1"/>
    <property type="match status" value="1"/>
</dbReference>
<keyword evidence="12" id="KW-0732">Signal</keyword>
<dbReference type="GO" id="GO:0005737">
    <property type="term" value="C:cytoplasm"/>
    <property type="evidence" value="ECO:0007669"/>
    <property type="project" value="TreeGrafter"/>
</dbReference>
<protein>
    <submittedName>
        <fullName evidence="13">Cytochrome P450 2J2-like</fullName>
    </submittedName>
</protein>
<keyword evidence="8 11" id="KW-0503">Monooxygenase</keyword>
<dbReference type="GO" id="GO:0005506">
    <property type="term" value="F:iron ion binding"/>
    <property type="evidence" value="ECO:0007669"/>
    <property type="project" value="InterPro"/>
</dbReference>
<keyword evidence="6 11" id="KW-0560">Oxidoreductase</keyword>
<dbReference type="InterPro" id="IPR017972">
    <property type="entry name" value="Cyt_P450_CS"/>
</dbReference>
<evidence type="ECO:0000256" key="8">
    <source>
        <dbReference type="ARBA" id="ARBA00023033"/>
    </source>
</evidence>
<evidence type="ECO:0000256" key="3">
    <source>
        <dbReference type="ARBA" id="ARBA00010617"/>
    </source>
</evidence>
<accession>A0AAW1BHG9</accession>
<name>A0AAW1BHG9_CROAD</name>
<dbReference type="GO" id="GO:0016712">
    <property type="term" value="F:oxidoreductase activity, acting on paired donors, with incorporation or reduction of molecular oxygen, reduced flavin or flavoprotein as one donor, and incorporation of one atom of oxygen"/>
    <property type="evidence" value="ECO:0007669"/>
    <property type="project" value="TreeGrafter"/>
</dbReference>
<keyword evidence="7 10" id="KW-0408">Iron</keyword>
<evidence type="ECO:0000256" key="9">
    <source>
        <dbReference type="ARBA" id="ARBA00023136"/>
    </source>
</evidence>
<evidence type="ECO:0000256" key="11">
    <source>
        <dbReference type="RuleBase" id="RU000461"/>
    </source>
</evidence>
<dbReference type="SUPFAM" id="SSF48264">
    <property type="entry name" value="Cytochrome P450"/>
    <property type="match status" value="1"/>
</dbReference>
<dbReference type="InterPro" id="IPR036396">
    <property type="entry name" value="Cyt_P450_sf"/>
</dbReference>
<comment type="caution">
    <text evidence="13">The sequence shown here is derived from an EMBL/GenBank/DDBJ whole genome shotgun (WGS) entry which is preliminary data.</text>
</comment>
<dbReference type="Gene3D" id="1.10.630.10">
    <property type="entry name" value="Cytochrome P450"/>
    <property type="match status" value="1"/>
</dbReference>
<evidence type="ECO:0000256" key="2">
    <source>
        <dbReference type="ARBA" id="ARBA00004370"/>
    </source>
</evidence>
<evidence type="ECO:0000256" key="7">
    <source>
        <dbReference type="ARBA" id="ARBA00023004"/>
    </source>
</evidence>
<keyword evidence="9" id="KW-0472">Membrane</keyword>
<proteinExistence type="inferred from homology"/>
<evidence type="ECO:0000256" key="6">
    <source>
        <dbReference type="ARBA" id="ARBA00023002"/>
    </source>
</evidence>
<dbReference type="PANTHER" id="PTHR24300">
    <property type="entry name" value="CYTOCHROME P450 508A4-RELATED"/>
    <property type="match status" value="1"/>
</dbReference>
<keyword evidence="5 10" id="KW-0479">Metal-binding</keyword>
<comment type="cofactor">
    <cofactor evidence="1 10">
        <name>heme</name>
        <dbReference type="ChEBI" id="CHEBI:30413"/>
    </cofactor>
</comment>
<dbReference type="PRINTS" id="PR00463">
    <property type="entry name" value="EP450I"/>
</dbReference>
<dbReference type="InterPro" id="IPR050182">
    <property type="entry name" value="Cytochrome_P450_fam2"/>
</dbReference>
<dbReference type="GO" id="GO:0016020">
    <property type="term" value="C:membrane"/>
    <property type="evidence" value="ECO:0007669"/>
    <property type="project" value="UniProtKB-SubCell"/>
</dbReference>
<feature type="binding site" description="axial binding residue" evidence="10">
    <location>
        <position position="436"/>
    </location>
    <ligand>
        <name>heme</name>
        <dbReference type="ChEBI" id="CHEBI:30413"/>
    </ligand>
    <ligandPart>
        <name>Fe</name>
        <dbReference type="ChEBI" id="CHEBI:18248"/>
    </ligandPart>
</feature>
<dbReference type="GO" id="GO:0020037">
    <property type="term" value="F:heme binding"/>
    <property type="evidence" value="ECO:0007669"/>
    <property type="project" value="InterPro"/>
</dbReference>
<dbReference type="EMBL" id="JAOTOJ010000005">
    <property type="protein sequence ID" value="KAK9401469.1"/>
    <property type="molecule type" value="Genomic_DNA"/>
</dbReference>
<evidence type="ECO:0000256" key="4">
    <source>
        <dbReference type="ARBA" id="ARBA00022617"/>
    </source>
</evidence>
<gene>
    <name evidence="13" type="ORF">NXF25_012183</name>
</gene>
<evidence type="ECO:0000256" key="5">
    <source>
        <dbReference type="ARBA" id="ARBA00022723"/>
    </source>
</evidence>
<dbReference type="PRINTS" id="PR00385">
    <property type="entry name" value="P450"/>
</dbReference>
<organism evidence="13 14">
    <name type="scientific">Crotalus adamanteus</name>
    <name type="common">Eastern diamondback rattlesnake</name>
    <dbReference type="NCBI Taxonomy" id="8729"/>
    <lineage>
        <taxon>Eukaryota</taxon>
        <taxon>Metazoa</taxon>
        <taxon>Chordata</taxon>
        <taxon>Craniata</taxon>
        <taxon>Vertebrata</taxon>
        <taxon>Euteleostomi</taxon>
        <taxon>Lepidosauria</taxon>
        <taxon>Squamata</taxon>
        <taxon>Bifurcata</taxon>
        <taxon>Unidentata</taxon>
        <taxon>Episquamata</taxon>
        <taxon>Toxicofera</taxon>
        <taxon>Serpentes</taxon>
        <taxon>Colubroidea</taxon>
        <taxon>Viperidae</taxon>
        <taxon>Crotalinae</taxon>
        <taxon>Crotalus</taxon>
    </lineage>
</organism>
<evidence type="ECO:0000256" key="1">
    <source>
        <dbReference type="ARBA" id="ARBA00001971"/>
    </source>
</evidence>
<keyword evidence="14" id="KW-1185">Reference proteome</keyword>
<evidence type="ECO:0000313" key="13">
    <source>
        <dbReference type="EMBL" id="KAK9401469.1"/>
    </source>
</evidence>
<evidence type="ECO:0000313" key="14">
    <source>
        <dbReference type="Proteomes" id="UP001474421"/>
    </source>
</evidence>
<comment type="similarity">
    <text evidence="3 11">Belongs to the cytochrome P450 family.</text>
</comment>
<sequence length="551" mass="62926">MLKLLFLLILWIPRWILSYVKQIWSRKRYPPGPFPLPVVGSLWRLLGIGYSERTFRELAKHYGNVYSMWAGNFHLIIFSGYQAVKEALIETSEFFADRPVSPFISDITKTKGIIFSNGHTWKQQRRFGVVTMRRLGLGKSGMESQIQEEAQQLVEFFADKKGQPFDPSLPIMKSVCNVICAQAFGHRFSVEDKDFVKLMEASFNVLKFGTTFYYPLYEGFPHIMKHLPGPHQTISPSAEMILSFIKKEIKQHKENPSLHEPQDLIDFYLLQMEKSKDDPNSTYDEDNLTHCVFDLLIAGTDTTSASLLWALLLMATHLDIQDKVHKELEGFFSSSHSISYKDQKALPYTNAVIHEIMRNKYALFYGLTRKCVKDVYLRGFLIPKGAVIVPDIRSVLSDREHWETPEEFNPNHFLDKEGNFLLKEAFLPFGAGVRACLGQLLARIELFHIFTSLLWTFRLEPPEGVETLSQECERGPGWAREAFPARGLLLSSILPLLPLREAEETGAAPQPETLLRGKWREKERPLAMAGDTQHPCSLGALLVIQVTLVTS</sequence>
<dbReference type="PROSITE" id="PS00086">
    <property type="entry name" value="CYTOCHROME_P450"/>
    <property type="match status" value="1"/>
</dbReference>
<evidence type="ECO:0000256" key="10">
    <source>
        <dbReference type="PIRSR" id="PIRSR602401-1"/>
    </source>
</evidence>
<dbReference type="AlphaFoldDB" id="A0AAW1BHG9"/>
<comment type="subcellular location">
    <subcellularLocation>
        <location evidence="2">Membrane</location>
    </subcellularLocation>
</comment>
<evidence type="ECO:0000256" key="12">
    <source>
        <dbReference type="SAM" id="SignalP"/>
    </source>
</evidence>
<feature type="signal peptide" evidence="12">
    <location>
        <begin position="1"/>
        <end position="18"/>
    </location>
</feature>
<reference evidence="13 14" key="1">
    <citation type="journal article" date="2024" name="Proc. Natl. Acad. Sci. U.S.A.">
        <title>The genetic regulatory architecture and epigenomic basis for age-related changes in rattlesnake venom.</title>
        <authorList>
            <person name="Hogan M.P."/>
            <person name="Holding M.L."/>
            <person name="Nystrom G.S."/>
            <person name="Colston T.J."/>
            <person name="Bartlett D.A."/>
            <person name="Mason A.J."/>
            <person name="Ellsworth S.A."/>
            <person name="Rautsaw R.M."/>
            <person name="Lawrence K.C."/>
            <person name="Strickland J.L."/>
            <person name="He B."/>
            <person name="Fraser P."/>
            <person name="Margres M.J."/>
            <person name="Gilbert D.M."/>
            <person name="Gibbs H.L."/>
            <person name="Parkinson C.L."/>
            <person name="Rokyta D.R."/>
        </authorList>
    </citation>
    <scope>NUCLEOTIDE SEQUENCE [LARGE SCALE GENOMIC DNA]</scope>
    <source>
        <strain evidence="13">DRR0105</strain>
    </source>
</reference>
<dbReference type="Proteomes" id="UP001474421">
    <property type="component" value="Unassembled WGS sequence"/>
</dbReference>
<dbReference type="GO" id="GO:0006082">
    <property type="term" value="P:organic acid metabolic process"/>
    <property type="evidence" value="ECO:0007669"/>
    <property type="project" value="TreeGrafter"/>
</dbReference>
<dbReference type="InterPro" id="IPR001128">
    <property type="entry name" value="Cyt_P450"/>
</dbReference>